<evidence type="ECO:0000256" key="1">
    <source>
        <dbReference type="ARBA" id="ARBA00004651"/>
    </source>
</evidence>
<keyword evidence="2" id="KW-1003">Cell membrane</keyword>
<dbReference type="RefSeq" id="WP_077864846.1">
    <property type="nucleotide sequence ID" value="NZ_LZYZ01000002.1"/>
</dbReference>
<evidence type="ECO:0000256" key="3">
    <source>
        <dbReference type="ARBA" id="ARBA00022692"/>
    </source>
</evidence>
<dbReference type="PANTHER" id="PTHR30572:SF4">
    <property type="entry name" value="ABC TRANSPORTER PERMEASE YTRF"/>
    <property type="match status" value="1"/>
</dbReference>
<protein>
    <submittedName>
        <fullName evidence="9">FtsX-like permease family protein</fullName>
    </submittedName>
</protein>
<feature type="transmembrane region" description="Helical" evidence="7">
    <location>
        <begin position="753"/>
        <end position="779"/>
    </location>
</feature>
<feature type="domain" description="ABC3 transporter permease C-terminal" evidence="8">
    <location>
        <begin position="704"/>
        <end position="821"/>
    </location>
</feature>
<comment type="similarity">
    <text evidence="6">Belongs to the ABC-4 integral membrane protein family.</text>
</comment>
<evidence type="ECO:0000256" key="2">
    <source>
        <dbReference type="ARBA" id="ARBA00022475"/>
    </source>
</evidence>
<dbReference type="GO" id="GO:0022857">
    <property type="term" value="F:transmembrane transporter activity"/>
    <property type="evidence" value="ECO:0007669"/>
    <property type="project" value="TreeGrafter"/>
</dbReference>
<feature type="transmembrane region" description="Helical" evidence="7">
    <location>
        <begin position="697"/>
        <end position="722"/>
    </location>
</feature>
<feature type="transmembrane region" description="Helical" evidence="7">
    <location>
        <begin position="327"/>
        <end position="350"/>
    </location>
</feature>
<organism evidence="9 10">
    <name type="scientific">Clostridium saccharobutylicum</name>
    <dbReference type="NCBI Taxonomy" id="169679"/>
    <lineage>
        <taxon>Bacteria</taxon>
        <taxon>Bacillati</taxon>
        <taxon>Bacillota</taxon>
        <taxon>Clostridia</taxon>
        <taxon>Eubacteriales</taxon>
        <taxon>Clostridiaceae</taxon>
        <taxon>Clostridium</taxon>
    </lineage>
</organism>
<evidence type="ECO:0000313" key="10">
    <source>
        <dbReference type="Proteomes" id="UP000191154"/>
    </source>
</evidence>
<dbReference type="GO" id="GO:0005886">
    <property type="term" value="C:plasma membrane"/>
    <property type="evidence" value="ECO:0007669"/>
    <property type="project" value="UniProtKB-SubCell"/>
</dbReference>
<evidence type="ECO:0000259" key="8">
    <source>
        <dbReference type="Pfam" id="PF02687"/>
    </source>
</evidence>
<feature type="transmembrane region" description="Helical" evidence="7">
    <location>
        <begin position="362"/>
        <end position="384"/>
    </location>
</feature>
<dbReference type="InterPro" id="IPR003838">
    <property type="entry name" value="ABC3_permease_C"/>
</dbReference>
<accession>A0A1S8NDU3</accession>
<evidence type="ECO:0000313" key="9">
    <source>
        <dbReference type="EMBL" id="OOM14600.1"/>
    </source>
</evidence>
<feature type="transmembrane region" description="Helical" evidence="7">
    <location>
        <begin position="28"/>
        <end position="51"/>
    </location>
</feature>
<comment type="subcellular location">
    <subcellularLocation>
        <location evidence="1">Cell membrane</location>
        <topology evidence="1">Multi-pass membrane protein</topology>
    </subcellularLocation>
</comment>
<reference evidence="9 10" key="1">
    <citation type="submission" date="2016-05" db="EMBL/GenBank/DDBJ databases">
        <title>Microbial solvent formation.</title>
        <authorList>
            <person name="Poehlein A."/>
            <person name="Montoya Solano J.D."/>
            <person name="Flitsch S."/>
            <person name="Krabben P."/>
            <person name="Duerre P."/>
            <person name="Daniel R."/>
        </authorList>
    </citation>
    <scope>NUCLEOTIDE SEQUENCE [LARGE SCALE GENOMIC DNA]</scope>
    <source>
        <strain evidence="9 10">L1-8</strain>
    </source>
</reference>
<evidence type="ECO:0000256" key="4">
    <source>
        <dbReference type="ARBA" id="ARBA00022989"/>
    </source>
</evidence>
<feature type="transmembrane region" description="Helical" evidence="7">
    <location>
        <begin position="272"/>
        <end position="295"/>
    </location>
</feature>
<dbReference type="InterPro" id="IPR050250">
    <property type="entry name" value="Macrolide_Exporter_MacB"/>
</dbReference>
<dbReference type="STRING" id="169679.CSACC_20070"/>
<gene>
    <name evidence="9" type="ORF">CLOSAC_14800</name>
</gene>
<proteinExistence type="inferred from homology"/>
<dbReference type="EMBL" id="LZYZ01000002">
    <property type="protein sequence ID" value="OOM14600.1"/>
    <property type="molecule type" value="Genomic_DNA"/>
</dbReference>
<dbReference type="Proteomes" id="UP000191154">
    <property type="component" value="Unassembled WGS sequence"/>
</dbReference>
<dbReference type="PANTHER" id="PTHR30572">
    <property type="entry name" value="MEMBRANE COMPONENT OF TRANSPORTER-RELATED"/>
    <property type="match status" value="1"/>
</dbReference>
<sequence length="830" mass="93798">MSFFKNNNSAIIRKLTIKTLKANKLRNIFAIIAITLTTLLFTSIFTIGIGITKSFEQETMRQSGGSAHVTFKYLNENELDKIKVHPLIKEFGYSIMVSKGENSELLKHHTEIRYETDKMAQMSFCYPTAGKMPQKENEIVTSTKVLDLLGVSHEIGQKLKIEYNIQGEKRSQEFVLSGFYESDDASNFSMILVSKSFIDKELVNIDFKNTKFTSQDTGFINLDVMLKNSISIQEDLDTILNECGYSNNKGAENYIATGVNWAYMSSNFNSEIIIPILGAILLIILTGYLIIYNIFQISVIKDIRSYGLLKTIGTTPKQIKKLITNQAFLLSFIGIPIGLILGFLIGNILLPIIMSTTTIKKAYIPFNPIIFIGASLFSLITVYISCKRPGKIAASVSPVEATKYNEVKIKSKKKIKKFSQGISVYNMAFCNVLRNKKKTIIVIISMSLSLILLNSVYTFIKGFDMDKYLSKYIVSDFIVGSANYFNNQKLFKSESDTVSEETINTINNLDYIKSGGRIYFNLGKDKVSFNDVKRTAQVYGLDDFPMSQLKVVEGNIDLEKLKSGKYILENVQTNDYGNYETKSAPFDVGQRVTLSLGNYGNKEYEVMAKIEMKNNMTARYYSYEVGEGYPVRMILPSSEFCNIVEKTLTMIYMFNVHKNNLDEAERFIENYTNNIEYNMNYESKQVYINGFKSVQNMFLIVGATLSIIIGVIGILNFINAILTSIISRQMEFAILQSIGMTTKQLKNMLNFEGVFYAVSTILVSVIIGSIVSITIVSSISREIWFCKYEFTILPLLIIVPILLILGVIVPSISYKATSRKSVVERLRKLE</sequence>
<keyword evidence="4 7" id="KW-1133">Transmembrane helix</keyword>
<dbReference type="Pfam" id="PF02687">
    <property type="entry name" value="FtsX"/>
    <property type="match status" value="2"/>
</dbReference>
<keyword evidence="3 7" id="KW-0812">Transmembrane</keyword>
<evidence type="ECO:0000256" key="6">
    <source>
        <dbReference type="ARBA" id="ARBA00038076"/>
    </source>
</evidence>
<feature type="domain" description="ABC3 transporter permease C-terminal" evidence="8">
    <location>
        <begin position="279"/>
        <end position="386"/>
    </location>
</feature>
<evidence type="ECO:0000256" key="7">
    <source>
        <dbReference type="SAM" id="Phobius"/>
    </source>
</evidence>
<evidence type="ECO:0000256" key="5">
    <source>
        <dbReference type="ARBA" id="ARBA00023136"/>
    </source>
</evidence>
<dbReference type="AlphaFoldDB" id="A0A1S8NDU3"/>
<name>A0A1S8NDU3_CLOSA</name>
<keyword evidence="5 7" id="KW-0472">Membrane</keyword>
<comment type="caution">
    <text evidence="9">The sequence shown here is derived from an EMBL/GenBank/DDBJ whole genome shotgun (WGS) entry which is preliminary data.</text>
</comment>
<feature type="transmembrane region" description="Helical" evidence="7">
    <location>
        <begin position="440"/>
        <end position="460"/>
    </location>
</feature>
<feature type="transmembrane region" description="Helical" evidence="7">
    <location>
        <begin position="791"/>
        <end position="812"/>
    </location>
</feature>